<reference evidence="2 3" key="1">
    <citation type="journal article" date="2024" name="J Genomics">
        <title>Draft genome sequencing and assembly of Favolaschia claudopus CIRM-BRFM 2984 isolated from oak limbs.</title>
        <authorList>
            <person name="Navarro D."/>
            <person name="Drula E."/>
            <person name="Chaduli D."/>
            <person name="Cazenave R."/>
            <person name="Ahrendt S."/>
            <person name="Wang J."/>
            <person name="Lipzen A."/>
            <person name="Daum C."/>
            <person name="Barry K."/>
            <person name="Grigoriev I.V."/>
            <person name="Favel A."/>
            <person name="Rosso M.N."/>
            <person name="Martin F."/>
        </authorList>
    </citation>
    <scope>NUCLEOTIDE SEQUENCE [LARGE SCALE GENOMIC DNA]</scope>
    <source>
        <strain evidence="2 3">CIRM-BRFM 2984</strain>
    </source>
</reference>
<feature type="region of interest" description="Disordered" evidence="1">
    <location>
        <begin position="1"/>
        <end position="42"/>
    </location>
</feature>
<protein>
    <submittedName>
        <fullName evidence="2">DUF3844 domain-containing protein</fullName>
    </submittedName>
</protein>
<dbReference type="EMBL" id="JAWWNJ010000045">
    <property type="protein sequence ID" value="KAK7018853.1"/>
    <property type="molecule type" value="Genomic_DNA"/>
</dbReference>
<dbReference type="AlphaFoldDB" id="A0AAW0AZN0"/>
<proteinExistence type="predicted"/>
<evidence type="ECO:0000313" key="2">
    <source>
        <dbReference type="EMBL" id="KAK7018853.1"/>
    </source>
</evidence>
<name>A0AAW0AZN0_9AGAR</name>
<keyword evidence="3" id="KW-1185">Reference proteome</keyword>
<organism evidence="2 3">
    <name type="scientific">Favolaschia claudopus</name>
    <dbReference type="NCBI Taxonomy" id="2862362"/>
    <lineage>
        <taxon>Eukaryota</taxon>
        <taxon>Fungi</taxon>
        <taxon>Dikarya</taxon>
        <taxon>Basidiomycota</taxon>
        <taxon>Agaricomycotina</taxon>
        <taxon>Agaricomycetes</taxon>
        <taxon>Agaricomycetidae</taxon>
        <taxon>Agaricales</taxon>
        <taxon>Marasmiineae</taxon>
        <taxon>Mycenaceae</taxon>
        <taxon>Favolaschia</taxon>
    </lineage>
</organism>
<gene>
    <name evidence="2" type="ORF">R3P38DRAFT_2538635</name>
</gene>
<dbReference type="Proteomes" id="UP001362999">
    <property type="component" value="Unassembled WGS sequence"/>
</dbReference>
<evidence type="ECO:0000313" key="3">
    <source>
        <dbReference type="Proteomes" id="UP001362999"/>
    </source>
</evidence>
<sequence>MNTPPPYSTSTAAPNYSAAPGGDERMLQRTPFPGQSSRRPAGTFVRHKHGITVALDSQKDDVHLPSYGREGVLSGTLLIDSHESVTAVNMKVEGVIECSLSQGSSRLEAVEAGYSLYVKNNAQQLCPAALPFSYRFPSTFSTANISSRRYPLPPSCRIALPGGYYLRCSYSVSFTVVSSRHRSAAFMTRDKSLTIELEYRPRTRPSRPRIADPSLFSTIKLCPEEWLQLPVTLTSVSNSNPPDIHCDLFVPSVGVFGISETVPFHLQLSGPAHQLRHLFQHQVAVAVTSNLGNSPVIRVSLLRQIVVDAIGQRMNTVLEEPSLRSLPPGIFGLRSSSSDDTLNWEGEIRLHDIPTPSFDIGAFKVMYLLAVELSPPKMSPIKRAYLQYYGYPIRVTTDTWASSAEHGVDQQY</sequence>
<accession>A0AAW0AZN0</accession>
<evidence type="ECO:0000256" key="1">
    <source>
        <dbReference type="SAM" id="MobiDB-lite"/>
    </source>
</evidence>
<comment type="caution">
    <text evidence="2">The sequence shown here is derived from an EMBL/GenBank/DDBJ whole genome shotgun (WGS) entry which is preliminary data.</text>
</comment>